<evidence type="ECO:0000256" key="1">
    <source>
        <dbReference type="SAM" id="SignalP"/>
    </source>
</evidence>
<feature type="signal peptide" evidence="1">
    <location>
        <begin position="1"/>
        <end position="23"/>
    </location>
</feature>
<name>A0A433SIE8_ELYCH</name>
<protein>
    <recommendedName>
        <fullName evidence="4">DOMON domain-containing protein</fullName>
    </recommendedName>
</protein>
<reference evidence="2 3" key="1">
    <citation type="submission" date="2019-01" db="EMBL/GenBank/DDBJ databases">
        <title>A draft genome assembly of the solar-powered sea slug Elysia chlorotica.</title>
        <authorList>
            <person name="Cai H."/>
            <person name="Li Q."/>
            <person name="Fang X."/>
            <person name="Li J."/>
            <person name="Curtis N.E."/>
            <person name="Altenburger A."/>
            <person name="Shibata T."/>
            <person name="Feng M."/>
            <person name="Maeda T."/>
            <person name="Schwartz J.A."/>
            <person name="Shigenobu S."/>
            <person name="Lundholm N."/>
            <person name="Nishiyama T."/>
            <person name="Yang H."/>
            <person name="Hasebe M."/>
            <person name="Li S."/>
            <person name="Pierce S.K."/>
            <person name="Wang J."/>
        </authorList>
    </citation>
    <scope>NUCLEOTIDE SEQUENCE [LARGE SCALE GENOMIC DNA]</scope>
    <source>
        <strain evidence="2">EC2010</strain>
        <tissue evidence="2">Whole organism of an adult</tissue>
    </source>
</reference>
<feature type="chain" id="PRO_5019080442" description="DOMON domain-containing protein" evidence="1">
    <location>
        <begin position="24"/>
        <end position="197"/>
    </location>
</feature>
<evidence type="ECO:0000313" key="2">
    <source>
        <dbReference type="EMBL" id="RUS68640.1"/>
    </source>
</evidence>
<dbReference type="EMBL" id="RQTK01002162">
    <property type="protein sequence ID" value="RUS68640.1"/>
    <property type="molecule type" value="Genomic_DNA"/>
</dbReference>
<dbReference type="Proteomes" id="UP000271974">
    <property type="component" value="Unassembled WGS sequence"/>
</dbReference>
<proteinExistence type="predicted"/>
<comment type="caution">
    <text evidence="2">The sequence shown here is derived from an EMBL/GenBank/DDBJ whole genome shotgun (WGS) entry which is preliminary data.</text>
</comment>
<dbReference type="AlphaFoldDB" id="A0A433SIE8"/>
<organism evidence="2 3">
    <name type="scientific">Elysia chlorotica</name>
    <name type="common">Eastern emerald elysia</name>
    <name type="synonym">Sea slug</name>
    <dbReference type="NCBI Taxonomy" id="188477"/>
    <lineage>
        <taxon>Eukaryota</taxon>
        <taxon>Metazoa</taxon>
        <taxon>Spiralia</taxon>
        <taxon>Lophotrochozoa</taxon>
        <taxon>Mollusca</taxon>
        <taxon>Gastropoda</taxon>
        <taxon>Heterobranchia</taxon>
        <taxon>Euthyneura</taxon>
        <taxon>Panpulmonata</taxon>
        <taxon>Sacoglossa</taxon>
        <taxon>Placobranchoidea</taxon>
        <taxon>Plakobranchidae</taxon>
        <taxon>Elysia</taxon>
    </lineage>
</organism>
<evidence type="ECO:0000313" key="3">
    <source>
        <dbReference type="Proteomes" id="UP000271974"/>
    </source>
</evidence>
<sequence length="197" mass="22201">MLVPTTATILMLCVSSLLHTTHGQVCQPPQSESVYFLTSTLEDLYVATDYSQGKTLVVFGDGPQGDTWFLVDTVSRNTYYSNPEDGCVYAQFSPEQNELVSQIWSQCLPSDAELERSGDVDFYHMERPGFDWLVGMKPVPDTDYFYKHFSRINSYGVYKVPDESSFGLVYQYSVGLSDPSVFDRDLSACVEGPHNMF</sequence>
<evidence type="ECO:0008006" key="4">
    <source>
        <dbReference type="Google" id="ProtNLM"/>
    </source>
</evidence>
<accession>A0A433SIE8</accession>
<keyword evidence="1" id="KW-0732">Signal</keyword>
<keyword evidence="3" id="KW-1185">Reference proteome</keyword>
<dbReference type="OrthoDB" id="6178696at2759"/>
<gene>
    <name evidence="2" type="ORF">EGW08_023598</name>
</gene>